<dbReference type="EMBL" id="CAJOBJ010343345">
    <property type="protein sequence ID" value="CAF5197834.1"/>
    <property type="molecule type" value="Genomic_DNA"/>
</dbReference>
<evidence type="ECO:0000313" key="3">
    <source>
        <dbReference type="Proteomes" id="UP000681967"/>
    </source>
</evidence>
<feature type="non-terminal residue" evidence="1">
    <location>
        <position position="1"/>
    </location>
</feature>
<name>A0A8S3FCC0_9BILA</name>
<evidence type="ECO:0000313" key="2">
    <source>
        <dbReference type="EMBL" id="CAF5197834.1"/>
    </source>
</evidence>
<accession>A0A8S3FCC0</accession>
<gene>
    <name evidence="1" type="ORF">BYL167_LOCUS66222</name>
    <name evidence="2" type="ORF">GIL414_LOCUS75560</name>
</gene>
<comment type="caution">
    <text evidence="1">The sequence shown here is derived from an EMBL/GenBank/DDBJ whole genome shotgun (WGS) entry which is preliminary data.</text>
</comment>
<proteinExistence type="predicted"/>
<dbReference type="Proteomes" id="UP000681720">
    <property type="component" value="Unassembled WGS sequence"/>
</dbReference>
<dbReference type="EMBL" id="CAJOBH010242726">
    <property type="protein sequence ID" value="CAF5114871.1"/>
    <property type="molecule type" value="Genomic_DNA"/>
</dbReference>
<reference evidence="1" key="1">
    <citation type="submission" date="2021-02" db="EMBL/GenBank/DDBJ databases">
        <authorList>
            <person name="Nowell W R."/>
        </authorList>
    </citation>
    <scope>NUCLEOTIDE SEQUENCE</scope>
</reference>
<sequence length="258" mass="30165">SPVSTEKIPDNQCNFSAALEYLKSIEAFPNTQLLTIDEKKFTGQFISSVLLVHIDLHNQLQAKSQFDRGSMYGSFSFSFESETFKYLYELIEQFLAGPPLDHNFEYVLDVCLRLFTTHLQFLITSKIDNFHEFLSENDIEKWFTLILKLILHGKSDERKKQVSKALIYLMEKQTKSFSEMLAFIHRYIMESKHPILVELFFDLLKNDVFIYKWIEALSVDHPAEDKTLAYTTLHSFIDIVLKPSSMHAEHVNRIHDIV</sequence>
<dbReference type="AlphaFoldDB" id="A0A8S3FCC0"/>
<feature type="non-terminal residue" evidence="1">
    <location>
        <position position="258"/>
    </location>
</feature>
<protein>
    <submittedName>
        <fullName evidence="1">Uncharacterized protein</fullName>
    </submittedName>
</protein>
<evidence type="ECO:0000313" key="1">
    <source>
        <dbReference type="EMBL" id="CAF5114871.1"/>
    </source>
</evidence>
<dbReference type="Proteomes" id="UP000681967">
    <property type="component" value="Unassembled WGS sequence"/>
</dbReference>
<organism evidence="1 3">
    <name type="scientific">Rotaria magnacalcarata</name>
    <dbReference type="NCBI Taxonomy" id="392030"/>
    <lineage>
        <taxon>Eukaryota</taxon>
        <taxon>Metazoa</taxon>
        <taxon>Spiralia</taxon>
        <taxon>Gnathifera</taxon>
        <taxon>Rotifera</taxon>
        <taxon>Eurotatoria</taxon>
        <taxon>Bdelloidea</taxon>
        <taxon>Philodinida</taxon>
        <taxon>Philodinidae</taxon>
        <taxon>Rotaria</taxon>
    </lineage>
</organism>